<evidence type="ECO:0000313" key="1">
    <source>
        <dbReference type="EMBL" id="PWA92118.1"/>
    </source>
</evidence>
<name>A0A2U1Q266_ARTAN</name>
<dbReference type="GO" id="GO:0016973">
    <property type="term" value="P:poly(A)+ mRNA export from nucleus"/>
    <property type="evidence" value="ECO:0007669"/>
    <property type="project" value="InterPro"/>
</dbReference>
<dbReference type="GO" id="GO:0005634">
    <property type="term" value="C:nucleus"/>
    <property type="evidence" value="ECO:0007669"/>
    <property type="project" value="TreeGrafter"/>
</dbReference>
<dbReference type="AlphaFoldDB" id="A0A2U1Q266"/>
<reference evidence="1 2" key="1">
    <citation type="journal article" date="2018" name="Mol. Plant">
        <title>The genome of Artemisia annua provides insight into the evolution of Asteraceae family and artemisinin biosynthesis.</title>
        <authorList>
            <person name="Shen Q."/>
            <person name="Zhang L."/>
            <person name="Liao Z."/>
            <person name="Wang S."/>
            <person name="Yan T."/>
            <person name="Shi P."/>
            <person name="Liu M."/>
            <person name="Fu X."/>
            <person name="Pan Q."/>
            <person name="Wang Y."/>
            <person name="Lv Z."/>
            <person name="Lu X."/>
            <person name="Zhang F."/>
            <person name="Jiang W."/>
            <person name="Ma Y."/>
            <person name="Chen M."/>
            <person name="Hao X."/>
            <person name="Li L."/>
            <person name="Tang Y."/>
            <person name="Lv G."/>
            <person name="Zhou Y."/>
            <person name="Sun X."/>
            <person name="Brodelius P.E."/>
            <person name="Rose J.K.C."/>
            <person name="Tang K."/>
        </authorList>
    </citation>
    <scope>NUCLEOTIDE SEQUENCE [LARGE SCALE GENOMIC DNA]</scope>
    <source>
        <strain evidence="2">cv. Huhao1</strain>
        <tissue evidence="1">Leaf</tissue>
    </source>
</reference>
<gene>
    <name evidence="1" type="ORF">CTI12_AA084530</name>
</gene>
<dbReference type="EMBL" id="PKPP01000489">
    <property type="protein sequence ID" value="PWA92118.1"/>
    <property type="molecule type" value="Genomic_DNA"/>
</dbReference>
<organism evidence="1 2">
    <name type="scientific">Artemisia annua</name>
    <name type="common">Sweet wormwood</name>
    <dbReference type="NCBI Taxonomy" id="35608"/>
    <lineage>
        <taxon>Eukaryota</taxon>
        <taxon>Viridiplantae</taxon>
        <taxon>Streptophyta</taxon>
        <taxon>Embryophyta</taxon>
        <taxon>Tracheophyta</taxon>
        <taxon>Spermatophyta</taxon>
        <taxon>Magnoliopsida</taxon>
        <taxon>eudicotyledons</taxon>
        <taxon>Gunneridae</taxon>
        <taxon>Pentapetalae</taxon>
        <taxon>asterids</taxon>
        <taxon>campanulids</taxon>
        <taxon>Asterales</taxon>
        <taxon>Asteraceae</taxon>
        <taxon>Asteroideae</taxon>
        <taxon>Anthemideae</taxon>
        <taxon>Artemisiinae</taxon>
        <taxon>Artemisia</taxon>
    </lineage>
</organism>
<dbReference type="PANTHER" id="PTHR47701">
    <property type="entry name" value="PROTEIN MODIFIER OF SNC1 11"/>
    <property type="match status" value="1"/>
</dbReference>
<protein>
    <recommendedName>
        <fullName evidence="3">THO1-MOS11 C-terminal domain-containing protein</fullName>
    </recommendedName>
</protein>
<sequence>MKYLNLSFICQLAFADVYRFGTVPATQGLDKKAQELKLKARAERFGITKSTSADEDEKKKARLARFASAASADTQEEQKKKARALRFSGTQVNASGKIEKTAIAGKAGGEA</sequence>
<keyword evidence="2" id="KW-1185">Reference proteome</keyword>
<proteinExistence type="predicted"/>
<accession>A0A2U1Q266</accession>
<dbReference type="STRING" id="35608.A0A2U1Q266"/>
<dbReference type="InterPro" id="IPR044209">
    <property type="entry name" value="MOS11"/>
</dbReference>
<comment type="caution">
    <text evidence="1">The sequence shown here is derived from an EMBL/GenBank/DDBJ whole genome shotgun (WGS) entry which is preliminary data.</text>
</comment>
<dbReference type="OrthoDB" id="5837849at2759"/>
<dbReference type="Proteomes" id="UP000245207">
    <property type="component" value="Unassembled WGS sequence"/>
</dbReference>
<evidence type="ECO:0008006" key="3">
    <source>
        <dbReference type="Google" id="ProtNLM"/>
    </source>
</evidence>
<evidence type="ECO:0000313" key="2">
    <source>
        <dbReference type="Proteomes" id="UP000245207"/>
    </source>
</evidence>
<dbReference type="PANTHER" id="PTHR47701:SF2">
    <property type="entry name" value="PROTEIN MODIFIER OF SNC1 11"/>
    <property type="match status" value="1"/>
</dbReference>